<feature type="chain" id="PRO_5026720070" evidence="3">
    <location>
        <begin position="20"/>
        <end position="553"/>
    </location>
</feature>
<protein>
    <submittedName>
        <fullName evidence="6">Plasma protease C1 inhibitor isoform X1</fullName>
    </submittedName>
</protein>
<dbReference type="InterPro" id="IPR023795">
    <property type="entry name" value="Serpin_CS"/>
</dbReference>
<dbReference type="CTD" id="710"/>
<evidence type="ECO:0000256" key="1">
    <source>
        <dbReference type="RuleBase" id="RU000411"/>
    </source>
</evidence>
<dbReference type="InterPro" id="IPR023796">
    <property type="entry name" value="Serpin_dom"/>
</dbReference>
<dbReference type="Proteomes" id="UP000504612">
    <property type="component" value="Unplaced"/>
</dbReference>
<dbReference type="CDD" id="cd02050">
    <property type="entry name" value="serpinG1_C1-INH"/>
    <property type="match status" value="1"/>
</dbReference>
<dbReference type="Gene3D" id="3.30.497.10">
    <property type="entry name" value="Antithrombin, subunit I, domain 2"/>
    <property type="match status" value="1"/>
</dbReference>
<dbReference type="AlphaFoldDB" id="A0A6J1VG43"/>
<keyword evidence="5" id="KW-1185">Reference proteome</keyword>
<dbReference type="InterPro" id="IPR042178">
    <property type="entry name" value="Serpin_sf_1"/>
</dbReference>
<evidence type="ECO:0000313" key="5">
    <source>
        <dbReference type="Proteomes" id="UP000504612"/>
    </source>
</evidence>
<dbReference type="Gene3D" id="2.30.39.10">
    <property type="entry name" value="Alpha-1-antitrypsin, domain 1"/>
    <property type="match status" value="1"/>
</dbReference>
<feature type="domain" description="Serpin" evidence="4">
    <location>
        <begin position="205"/>
        <end position="550"/>
    </location>
</feature>
<keyword evidence="3" id="KW-0732">Signal</keyword>
<dbReference type="SUPFAM" id="SSF56574">
    <property type="entry name" value="Serpins"/>
    <property type="match status" value="1"/>
</dbReference>
<gene>
    <name evidence="6" type="primary">SERPING1</name>
</gene>
<feature type="signal peptide" evidence="3">
    <location>
        <begin position="1"/>
        <end position="19"/>
    </location>
</feature>
<dbReference type="PROSITE" id="PS00284">
    <property type="entry name" value="SERPIN"/>
    <property type="match status" value="1"/>
</dbReference>
<dbReference type="InterPro" id="IPR042185">
    <property type="entry name" value="Serpin_sf_2"/>
</dbReference>
<dbReference type="SMART" id="SM00093">
    <property type="entry name" value="SERPIN"/>
    <property type="match status" value="1"/>
</dbReference>
<name>A0A6J1VG43_9SAUR</name>
<dbReference type="PANTHER" id="PTHR11461">
    <property type="entry name" value="SERINE PROTEASE INHIBITOR, SERPIN"/>
    <property type="match status" value="1"/>
</dbReference>
<dbReference type="Pfam" id="PF00079">
    <property type="entry name" value="Serpin"/>
    <property type="match status" value="1"/>
</dbReference>
<evidence type="ECO:0000313" key="6">
    <source>
        <dbReference type="RefSeq" id="XP_026539528.1"/>
    </source>
</evidence>
<reference evidence="6" key="1">
    <citation type="submission" date="2025-08" db="UniProtKB">
        <authorList>
            <consortium name="RefSeq"/>
        </authorList>
    </citation>
    <scope>IDENTIFICATION</scope>
</reference>
<accession>A0A6J1VG43</accession>
<dbReference type="GO" id="GO:0004867">
    <property type="term" value="F:serine-type endopeptidase inhibitor activity"/>
    <property type="evidence" value="ECO:0007669"/>
    <property type="project" value="InterPro"/>
</dbReference>
<dbReference type="GO" id="GO:0005615">
    <property type="term" value="C:extracellular space"/>
    <property type="evidence" value="ECO:0007669"/>
    <property type="project" value="InterPro"/>
</dbReference>
<organism evidence="5 6">
    <name type="scientific">Notechis scutatus</name>
    <name type="common">mainland tiger snake</name>
    <dbReference type="NCBI Taxonomy" id="8663"/>
    <lineage>
        <taxon>Eukaryota</taxon>
        <taxon>Metazoa</taxon>
        <taxon>Chordata</taxon>
        <taxon>Craniata</taxon>
        <taxon>Vertebrata</taxon>
        <taxon>Euteleostomi</taxon>
        <taxon>Lepidosauria</taxon>
        <taxon>Squamata</taxon>
        <taxon>Bifurcata</taxon>
        <taxon>Unidentata</taxon>
        <taxon>Episquamata</taxon>
        <taxon>Toxicofera</taxon>
        <taxon>Serpentes</taxon>
        <taxon>Colubroidea</taxon>
        <taxon>Elapidae</taxon>
        <taxon>Hydrophiinae</taxon>
        <taxon>Notechis</taxon>
    </lineage>
</organism>
<dbReference type="PANTHER" id="PTHR11461:SF159">
    <property type="entry name" value="PLASMA PROTEASE C1 INHIBITOR"/>
    <property type="match status" value="1"/>
</dbReference>
<dbReference type="KEGG" id="nss:113422639"/>
<feature type="region of interest" description="Disordered" evidence="2">
    <location>
        <begin position="141"/>
        <end position="170"/>
    </location>
</feature>
<dbReference type="InterPro" id="IPR000215">
    <property type="entry name" value="Serpin_fam"/>
</dbReference>
<evidence type="ECO:0000256" key="2">
    <source>
        <dbReference type="SAM" id="MobiDB-lite"/>
    </source>
</evidence>
<dbReference type="InterPro" id="IPR036186">
    <property type="entry name" value="Serpin_sf"/>
</dbReference>
<comment type="similarity">
    <text evidence="1">Belongs to the serpin family.</text>
</comment>
<evidence type="ECO:0000256" key="3">
    <source>
        <dbReference type="SAM" id="SignalP"/>
    </source>
</evidence>
<evidence type="ECO:0000259" key="4">
    <source>
        <dbReference type="SMART" id="SM00093"/>
    </source>
</evidence>
<dbReference type="GeneID" id="113422639"/>
<sequence>MKTWLILLCLAIMTISSLQQVASRGETVAERTEEPTVVKCQDETRWQRFLSWVLIWKKTPCVKEEIDNRNDITPTPLQDAERSEEIEQTQYSDTGTNFESDGQLGTGNLDHQETSDNIAQGPIHKENGKVIIDYPDVEFSNGQKESAEVSTEGPTTANTTPIPTVSDTSCPPNSCSQRWKPWPTCAQSTLEDEQKLAEALSRFSLEFYKIAVQKNDGNMVFSPLSIITTLSNLLLGACDETKDRLENLLFYPKDFACVHRALKVLGKSEALTSANAIFYQPALKMSSGFQNLTSTFYQTKLKFLSNNTNQAVTDVNSWVSEHTDNKIKKLLDDLDSDAQMVLLNAVYFHSKWKTIFRKKNTIQEEFHRPGLPSIKVPMMTSKKYPVASYFDYNLQAKVGRFQLQHNLSLVILIPRSQFTNLAEIEERLTATTVMSALNRVEELPLKPTIVTLPKFKLESSQDLTKIIGEMDFGLFYDADLCGIAQNESIALSSAKHKAVLQVSEEGVEGAAATAVSLARTATMFEVQQPFIFLFLRDHRVPVFLGRVTNPLTS</sequence>
<dbReference type="RefSeq" id="XP_026539528.1">
    <property type="nucleotide sequence ID" value="XM_026683743.1"/>
</dbReference>
<proteinExistence type="inferred from homology"/>